<dbReference type="InterPro" id="IPR001849">
    <property type="entry name" value="PH_domain"/>
</dbReference>
<evidence type="ECO:0000313" key="4">
    <source>
        <dbReference type="Proteomes" id="UP000799439"/>
    </source>
</evidence>
<gene>
    <name evidence="3" type="ORF">K461DRAFT_275125</name>
</gene>
<dbReference type="InterPro" id="IPR039712">
    <property type="entry name" value="Meu6"/>
</dbReference>
<evidence type="ECO:0000313" key="3">
    <source>
        <dbReference type="EMBL" id="KAF2156048.1"/>
    </source>
</evidence>
<sequence length="349" mass="36615">MSEPITAPTPAVENKAEDVKPLEPSTLATEETKPEETTQAALVTEDNTAETAAPVAATEETPAETSAEAAVEPVTSGVLGYKAPGLIKHFKFSKRYFWLGDEAISTQHLSHYLRGTEARIAHPVAAWSSQTGKGLLYLVKSESEKSHPQDVIALADTTDLQKASPHEFSFKVHGDKHTFKAANDAERNGWFLAIEQAVEEAKASKDEIRKSEGYQESVKHLGKPAALAGGVAPGGAAASAAAVSGATAAAVAKKEEETTSAEPVEGAARVNSHSSSSSDEAAKKEKKEAKKSRSVSRGKRNSIFASFLGKKEDKEVKKEEEKTEEKHAAEGAATGAVVAGGAATGKPSG</sequence>
<feature type="domain" description="PH" evidence="2">
    <location>
        <begin position="72"/>
        <end position="199"/>
    </location>
</feature>
<keyword evidence="4" id="KW-1185">Reference proteome</keyword>
<dbReference type="EMBL" id="ML996082">
    <property type="protein sequence ID" value="KAF2156048.1"/>
    <property type="molecule type" value="Genomic_DNA"/>
</dbReference>
<dbReference type="InterPro" id="IPR039483">
    <property type="entry name" value="Meu6_PH_dom"/>
</dbReference>
<accession>A0A9P4JBP3</accession>
<dbReference type="SUPFAM" id="SSF50729">
    <property type="entry name" value="PH domain-like"/>
    <property type="match status" value="1"/>
</dbReference>
<feature type="compositionally biased region" description="Low complexity" evidence="1">
    <location>
        <begin position="49"/>
        <end position="70"/>
    </location>
</feature>
<dbReference type="PANTHER" id="PTHR42073">
    <property type="entry name" value="MEIOTIC EXPRESSION UP-REGULATED PROTEIN 6"/>
    <property type="match status" value="1"/>
</dbReference>
<evidence type="ECO:0000256" key="1">
    <source>
        <dbReference type="SAM" id="MobiDB-lite"/>
    </source>
</evidence>
<feature type="compositionally biased region" description="Basic and acidic residues" evidence="1">
    <location>
        <begin position="309"/>
        <end position="329"/>
    </location>
</feature>
<proteinExistence type="predicted"/>
<organism evidence="3 4">
    <name type="scientific">Myriangium duriaei CBS 260.36</name>
    <dbReference type="NCBI Taxonomy" id="1168546"/>
    <lineage>
        <taxon>Eukaryota</taxon>
        <taxon>Fungi</taxon>
        <taxon>Dikarya</taxon>
        <taxon>Ascomycota</taxon>
        <taxon>Pezizomycotina</taxon>
        <taxon>Dothideomycetes</taxon>
        <taxon>Dothideomycetidae</taxon>
        <taxon>Myriangiales</taxon>
        <taxon>Myriangiaceae</taxon>
        <taxon>Myriangium</taxon>
    </lineage>
</organism>
<dbReference type="OrthoDB" id="5593352at2759"/>
<dbReference type="Proteomes" id="UP000799439">
    <property type="component" value="Unassembled WGS sequence"/>
</dbReference>
<dbReference type="PROSITE" id="PS50003">
    <property type="entry name" value="PH_DOMAIN"/>
    <property type="match status" value="1"/>
</dbReference>
<dbReference type="PANTHER" id="PTHR42073:SF1">
    <property type="entry name" value="MEIOTIC EXPRESSION UP-REGULATED PROTEIN 6"/>
    <property type="match status" value="1"/>
</dbReference>
<dbReference type="AlphaFoldDB" id="A0A9P4JBP3"/>
<evidence type="ECO:0000259" key="2">
    <source>
        <dbReference type="PROSITE" id="PS50003"/>
    </source>
</evidence>
<feature type="compositionally biased region" description="Low complexity" evidence="1">
    <location>
        <begin position="330"/>
        <end position="349"/>
    </location>
</feature>
<feature type="compositionally biased region" description="Basic residues" evidence="1">
    <location>
        <begin position="289"/>
        <end position="300"/>
    </location>
</feature>
<dbReference type="Pfam" id="PF15406">
    <property type="entry name" value="PH_6"/>
    <property type="match status" value="1"/>
</dbReference>
<name>A0A9P4JBP3_9PEZI</name>
<comment type="caution">
    <text evidence="3">The sequence shown here is derived from an EMBL/GenBank/DDBJ whole genome shotgun (WGS) entry which is preliminary data.</text>
</comment>
<dbReference type="Gene3D" id="2.30.29.30">
    <property type="entry name" value="Pleckstrin-homology domain (PH domain)/Phosphotyrosine-binding domain (PTB)"/>
    <property type="match status" value="1"/>
</dbReference>
<reference evidence="3" key="1">
    <citation type="journal article" date="2020" name="Stud. Mycol.">
        <title>101 Dothideomycetes genomes: a test case for predicting lifestyles and emergence of pathogens.</title>
        <authorList>
            <person name="Haridas S."/>
            <person name="Albert R."/>
            <person name="Binder M."/>
            <person name="Bloem J."/>
            <person name="Labutti K."/>
            <person name="Salamov A."/>
            <person name="Andreopoulos B."/>
            <person name="Baker S."/>
            <person name="Barry K."/>
            <person name="Bills G."/>
            <person name="Bluhm B."/>
            <person name="Cannon C."/>
            <person name="Castanera R."/>
            <person name="Culley D."/>
            <person name="Daum C."/>
            <person name="Ezra D."/>
            <person name="Gonzalez J."/>
            <person name="Henrissat B."/>
            <person name="Kuo A."/>
            <person name="Liang C."/>
            <person name="Lipzen A."/>
            <person name="Lutzoni F."/>
            <person name="Magnuson J."/>
            <person name="Mondo S."/>
            <person name="Nolan M."/>
            <person name="Ohm R."/>
            <person name="Pangilinan J."/>
            <person name="Park H.-J."/>
            <person name="Ramirez L."/>
            <person name="Alfaro M."/>
            <person name="Sun H."/>
            <person name="Tritt A."/>
            <person name="Yoshinaga Y."/>
            <person name="Zwiers L.-H."/>
            <person name="Turgeon B."/>
            <person name="Goodwin S."/>
            <person name="Spatafora J."/>
            <person name="Crous P."/>
            <person name="Grigoriev I."/>
        </authorList>
    </citation>
    <scope>NUCLEOTIDE SEQUENCE</scope>
    <source>
        <strain evidence="3">CBS 260.36</strain>
    </source>
</reference>
<dbReference type="InterPro" id="IPR011993">
    <property type="entry name" value="PH-like_dom_sf"/>
</dbReference>
<feature type="region of interest" description="Disordered" evidence="1">
    <location>
        <begin position="254"/>
        <end position="349"/>
    </location>
</feature>
<protein>
    <recommendedName>
        <fullName evidence="2">PH domain-containing protein</fullName>
    </recommendedName>
</protein>
<feature type="region of interest" description="Disordered" evidence="1">
    <location>
        <begin position="1"/>
        <end position="70"/>
    </location>
</feature>